<reference evidence="1" key="1">
    <citation type="submission" date="2017-02" db="UniProtKB">
        <authorList>
            <consortium name="WormBaseParasite"/>
        </authorList>
    </citation>
    <scope>IDENTIFICATION</scope>
</reference>
<dbReference type="AlphaFoldDB" id="A0A0N4WGR1"/>
<organism evidence="1">
    <name type="scientific">Haemonchus placei</name>
    <name type="common">Barber's pole worm</name>
    <dbReference type="NCBI Taxonomy" id="6290"/>
    <lineage>
        <taxon>Eukaryota</taxon>
        <taxon>Metazoa</taxon>
        <taxon>Ecdysozoa</taxon>
        <taxon>Nematoda</taxon>
        <taxon>Chromadorea</taxon>
        <taxon>Rhabditida</taxon>
        <taxon>Rhabditina</taxon>
        <taxon>Rhabditomorpha</taxon>
        <taxon>Strongyloidea</taxon>
        <taxon>Trichostrongylidae</taxon>
        <taxon>Haemonchus</taxon>
    </lineage>
</organism>
<name>A0A0N4WGR1_HAEPC</name>
<sequence length="64" mass="7215">LATSLTPFDRYTIRSALEVGTFRGQPIITRQHVGFVDNQGVPMAVLGYHSLFHKRISSNSTRLR</sequence>
<evidence type="ECO:0000313" key="1">
    <source>
        <dbReference type="WBParaSite" id="HPLM_0001002101-mRNA-1"/>
    </source>
</evidence>
<protein>
    <submittedName>
        <fullName evidence="1">MEKHLA domain-containing protein</fullName>
    </submittedName>
</protein>
<accession>A0A0N4WGR1</accession>
<dbReference type="WBParaSite" id="HPLM_0001002101-mRNA-1">
    <property type="protein sequence ID" value="HPLM_0001002101-mRNA-1"/>
    <property type="gene ID" value="HPLM_0001002101"/>
</dbReference>
<proteinExistence type="predicted"/>